<name>A0A6C0AVI6_9ZZZZ</name>
<accession>A0A6C0AVI6</accession>
<dbReference type="AlphaFoldDB" id="A0A6C0AVI6"/>
<organism evidence="1">
    <name type="scientific">viral metagenome</name>
    <dbReference type="NCBI Taxonomy" id="1070528"/>
    <lineage>
        <taxon>unclassified sequences</taxon>
        <taxon>metagenomes</taxon>
        <taxon>organismal metagenomes</taxon>
    </lineage>
</organism>
<sequence length="80" mass="9514">MFYPYKTTIIVKNIWIIANYDSKIVIFYLCKSTISVSEKTNYTNPWGFTFWGGLGRFCFQNRPTDFDDSCKKNIRFGVFR</sequence>
<protein>
    <submittedName>
        <fullName evidence="1">Uncharacterized protein</fullName>
    </submittedName>
</protein>
<evidence type="ECO:0000313" key="1">
    <source>
        <dbReference type="EMBL" id="QHS83473.1"/>
    </source>
</evidence>
<reference evidence="1" key="1">
    <citation type="journal article" date="2020" name="Nature">
        <title>Giant virus diversity and host interactions through global metagenomics.</title>
        <authorList>
            <person name="Schulz F."/>
            <person name="Roux S."/>
            <person name="Paez-Espino D."/>
            <person name="Jungbluth S."/>
            <person name="Walsh D.A."/>
            <person name="Denef V.J."/>
            <person name="McMahon K.D."/>
            <person name="Konstantinidis K.T."/>
            <person name="Eloe-Fadrosh E.A."/>
            <person name="Kyrpides N.C."/>
            <person name="Woyke T."/>
        </authorList>
    </citation>
    <scope>NUCLEOTIDE SEQUENCE</scope>
    <source>
        <strain evidence="1">GVMAG-S-ERX555943-30</strain>
    </source>
</reference>
<dbReference type="EMBL" id="MN738757">
    <property type="protein sequence ID" value="QHS83473.1"/>
    <property type="molecule type" value="Genomic_DNA"/>
</dbReference>
<proteinExistence type="predicted"/>